<keyword evidence="11" id="KW-0472">Membrane</keyword>
<reference evidence="14" key="2">
    <citation type="submission" date="2023-06" db="EMBL/GenBank/DDBJ databases">
        <authorList>
            <person name="Swenson N.G."/>
            <person name="Wegrzyn J.L."/>
            <person name="Mcevoy S.L."/>
        </authorList>
    </citation>
    <scope>NUCLEOTIDE SEQUENCE</scope>
    <source>
        <strain evidence="14">NS2018</strain>
        <tissue evidence="14">Leaf</tissue>
    </source>
</reference>
<dbReference type="GO" id="GO:0004144">
    <property type="term" value="F:diacylglycerol O-acyltransferase activity"/>
    <property type="evidence" value="ECO:0007669"/>
    <property type="project" value="UniProtKB-EC"/>
</dbReference>
<organism evidence="14 15">
    <name type="scientific">Acer saccharum</name>
    <name type="common">Sugar maple</name>
    <dbReference type="NCBI Taxonomy" id="4024"/>
    <lineage>
        <taxon>Eukaryota</taxon>
        <taxon>Viridiplantae</taxon>
        <taxon>Streptophyta</taxon>
        <taxon>Embryophyta</taxon>
        <taxon>Tracheophyta</taxon>
        <taxon>Spermatophyta</taxon>
        <taxon>Magnoliopsida</taxon>
        <taxon>eudicotyledons</taxon>
        <taxon>Gunneridae</taxon>
        <taxon>Pentapetalae</taxon>
        <taxon>rosids</taxon>
        <taxon>malvids</taxon>
        <taxon>Sapindales</taxon>
        <taxon>Sapindaceae</taxon>
        <taxon>Hippocastanoideae</taxon>
        <taxon>Acereae</taxon>
        <taxon>Acer</taxon>
    </lineage>
</organism>
<dbReference type="PANTHER" id="PTHR31650:SF38">
    <property type="entry name" value="O-ACYLTRANSFERASE WSD1-LIKE"/>
    <property type="match status" value="1"/>
</dbReference>
<evidence type="ECO:0000256" key="6">
    <source>
        <dbReference type="ARBA" id="ARBA00022824"/>
    </source>
</evidence>
<keyword evidence="7" id="KW-0012">Acyltransferase</keyword>
<evidence type="ECO:0000256" key="4">
    <source>
        <dbReference type="ARBA" id="ARBA00005189"/>
    </source>
</evidence>
<dbReference type="Proteomes" id="UP001168877">
    <property type="component" value="Unassembled WGS sequence"/>
</dbReference>
<proteinExistence type="inferred from homology"/>
<dbReference type="Pfam" id="PF03007">
    <property type="entry name" value="WS_DGAT_cat"/>
    <property type="match status" value="1"/>
</dbReference>
<dbReference type="InterPro" id="IPR009721">
    <property type="entry name" value="O-acyltransferase_WSD1_C"/>
</dbReference>
<keyword evidence="6" id="KW-0256">Endoplasmic reticulum</keyword>
<feature type="transmembrane region" description="Helical" evidence="11">
    <location>
        <begin position="194"/>
        <end position="213"/>
    </location>
</feature>
<dbReference type="AlphaFoldDB" id="A0AA39SKC2"/>
<keyword evidence="5" id="KW-0808">Transferase</keyword>
<dbReference type="InterPro" id="IPR004255">
    <property type="entry name" value="O-acyltransferase_WSD1_N"/>
</dbReference>
<evidence type="ECO:0000256" key="8">
    <source>
        <dbReference type="ARBA" id="ARBA00024360"/>
    </source>
</evidence>
<accession>A0AA39SKC2</accession>
<evidence type="ECO:0000313" key="14">
    <source>
        <dbReference type="EMBL" id="KAK0591135.1"/>
    </source>
</evidence>
<dbReference type="GO" id="GO:0005886">
    <property type="term" value="C:plasma membrane"/>
    <property type="evidence" value="ECO:0007669"/>
    <property type="project" value="UniProtKB-SubCell"/>
</dbReference>
<dbReference type="GO" id="GO:0019432">
    <property type="term" value="P:triglyceride biosynthetic process"/>
    <property type="evidence" value="ECO:0007669"/>
    <property type="project" value="TreeGrafter"/>
</dbReference>
<evidence type="ECO:0000256" key="3">
    <source>
        <dbReference type="ARBA" id="ARBA00004771"/>
    </source>
</evidence>
<comment type="subcellular location">
    <subcellularLocation>
        <location evidence="1">Cell membrane</location>
        <topology evidence="1">Single-pass membrane protein</topology>
    </subcellularLocation>
    <subcellularLocation>
        <location evidence="2">Endoplasmic reticulum membrane</location>
    </subcellularLocation>
</comment>
<comment type="catalytic activity">
    <reaction evidence="9">
        <text>a long chain fatty alcohol + a fatty acyl-CoA = a long-chain alcohol wax ester + CoA</text>
        <dbReference type="Rhea" id="RHEA:38443"/>
        <dbReference type="ChEBI" id="CHEBI:17135"/>
        <dbReference type="ChEBI" id="CHEBI:57287"/>
        <dbReference type="ChEBI" id="CHEBI:77636"/>
        <dbReference type="ChEBI" id="CHEBI:235323"/>
        <dbReference type="EC" id="2.3.1.75"/>
    </reaction>
</comment>
<evidence type="ECO:0000256" key="1">
    <source>
        <dbReference type="ARBA" id="ARBA00004162"/>
    </source>
</evidence>
<dbReference type="EMBL" id="JAUESC010000381">
    <property type="protein sequence ID" value="KAK0591135.1"/>
    <property type="molecule type" value="Genomic_DNA"/>
</dbReference>
<keyword evidence="11" id="KW-1133">Transmembrane helix</keyword>
<name>A0AA39SKC2_ACESA</name>
<keyword evidence="11" id="KW-0812">Transmembrane</keyword>
<protein>
    <recommendedName>
        <fullName evidence="16">Diacylglycerol O-acyltransferase</fullName>
    </recommendedName>
</protein>
<evidence type="ECO:0000256" key="7">
    <source>
        <dbReference type="ARBA" id="ARBA00023315"/>
    </source>
</evidence>
<comment type="pathway">
    <text evidence="3">Glycerolipid metabolism; triacylglycerol biosynthesis.</text>
</comment>
<dbReference type="GO" id="GO:0005789">
    <property type="term" value="C:endoplasmic reticulum membrane"/>
    <property type="evidence" value="ECO:0007669"/>
    <property type="project" value="UniProtKB-SubCell"/>
</dbReference>
<comment type="catalytic activity">
    <reaction evidence="10">
        <text>an acyl-CoA + a 1,2-diacyl-sn-glycerol = a triacyl-sn-glycerol + CoA</text>
        <dbReference type="Rhea" id="RHEA:10868"/>
        <dbReference type="ChEBI" id="CHEBI:17815"/>
        <dbReference type="ChEBI" id="CHEBI:57287"/>
        <dbReference type="ChEBI" id="CHEBI:58342"/>
        <dbReference type="ChEBI" id="CHEBI:64615"/>
        <dbReference type="EC" id="2.3.1.20"/>
    </reaction>
</comment>
<evidence type="ECO:0000256" key="2">
    <source>
        <dbReference type="ARBA" id="ARBA00004586"/>
    </source>
</evidence>
<dbReference type="GO" id="GO:0047196">
    <property type="term" value="F:long-chain-alcohol O-fatty-acyltransferase activity"/>
    <property type="evidence" value="ECO:0007669"/>
    <property type="project" value="UniProtKB-EC"/>
</dbReference>
<evidence type="ECO:0000256" key="10">
    <source>
        <dbReference type="ARBA" id="ARBA00048109"/>
    </source>
</evidence>
<comment type="pathway">
    <text evidence="4">Lipid metabolism.</text>
</comment>
<evidence type="ECO:0000256" key="5">
    <source>
        <dbReference type="ARBA" id="ARBA00022679"/>
    </source>
</evidence>
<comment type="caution">
    <text evidence="14">The sequence shown here is derived from an EMBL/GenBank/DDBJ whole genome shotgun (WGS) entry which is preliminary data.</text>
</comment>
<keyword evidence="15" id="KW-1185">Reference proteome</keyword>
<reference evidence="14" key="1">
    <citation type="journal article" date="2022" name="Plant J.">
        <title>Strategies of tolerance reflected in two North American maple genomes.</title>
        <authorList>
            <person name="McEvoy S.L."/>
            <person name="Sezen U.U."/>
            <person name="Trouern-Trend A."/>
            <person name="McMahon S.M."/>
            <person name="Schaberg P.G."/>
            <person name="Yang J."/>
            <person name="Wegrzyn J.L."/>
            <person name="Swenson N.G."/>
        </authorList>
    </citation>
    <scope>NUCLEOTIDE SEQUENCE</scope>
    <source>
        <strain evidence="14">NS2018</strain>
    </source>
</reference>
<dbReference type="Pfam" id="PF06974">
    <property type="entry name" value="WS_DGAT_C"/>
    <property type="match status" value="1"/>
</dbReference>
<feature type="domain" description="O-acyltransferase WSD1 C-terminal" evidence="13">
    <location>
        <begin position="341"/>
        <end position="452"/>
    </location>
</feature>
<evidence type="ECO:0000259" key="12">
    <source>
        <dbReference type="Pfam" id="PF03007"/>
    </source>
</evidence>
<evidence type="ECO:0000256" key="11">
    <source>
        <dbReference type="SAM" id="Phobius"/>
    </source>
</evidence>
<feature type="domain" description="O-acyltransferase WSD1-like N-terminal" evidence="12">
    <location>
        <begin position="56"/>
        <end position="274"/>
    </location>
</feature>
<evidence type="ECO:0000259" key="13">
    <source>
        <dbReference type="Pfam" id="PF06974"/>
    </source>
</evidence>
<dbReference type="PANTHER" id="PTHR31650">
    <property type="entry name" value="O-ACYLTRANSFERASE (WSD1-LIKE) FAMILY PROTEIN"/>
    <property type="match status" value="1"/>
</dbReference>
<evidence type="ECO:0000256" key="9">
    <source>
        <dbReference type="ARBA" id="ARBA00047604"/>
    </source>
</evidence>
<evidence type="ECO:0008006" key="16">
    <source>
        <dbReference type="Google" id="ProtNLM"/>
    </source>
</evidence>
<comment type="similarity">
    <text evidence="8">In the N-terminal section; belongs to the long-chain O-acyltransferase family.</text>
</comment>
<sequence>MGVLKPIKVKADVREEDGGEPLSPMASLFHQPNSNIFIIIMIGFKTKINSQVIKANILHTLPSHPRFSSLQVVDETVEGGMKWVPTNVDLDNHVIVPNLEPNDNIDSPDKIVEDYVSNLSKSTIEMSIPLWDLHLLNIKTSYAESMAVYRIHHSLGDGTSLMSLLLASSRKLSDPQALPTLPIMKKKANSSGRFLGNYLIKFWLVLVLYWNTFVDVLKLLATMSMFLKDTETPLKTEFGSTGTTPRRFVHRMVSLDDVKLVKNAMNNVTINDVMVGVTQAGLSRYLNRKYGESKIDKGSSEKYNNLPQNIRFRACSAVNLRPSAGIQELADMMSKGTVARWGNQFGYTLCTFTIALRDDPLEYVRQAKAAMDRKKASLEAYFTYFLTKFIIKFCGVKNVSLPSQMTMQFSNVPGPQEEISYYGHPVAYVAPSCYGQPCVSISNLSMTLKIEFTSIS</sequence>
<gene>
    <name evidence="14" type="ORF">LWI29_036100</name>
</gene>
<dbReference type="InterPro" id="IPR045034">
    <property type="entry name" value="O-acyltransferase_WSD1-like"/>
</dbReference>
<evidence type="ECO:0000313" key="15">
    <source>
        <dbReference type="Proteomes" id="UP001168877"/>
    </source>
</evidence>